<comment type="function">
    <text evidence="1">Catalyzes the phosphorylation of riboflavin to FMN followed by the adenylation of FMN to FAD.</text>
</comment>
<dbReference type="NCBIfam" id="NF004160">
    <property type="entry name" value="PRK05627.1-3"/>
    <property type="match status" value="1"/>
</dbReference>
<evidence type="ECO:0000256" key="10">
    <source>
        <dbReference type="ARBA" id="ARBA00022827"/>
    </source>
</evidence>
<dbReference type="Pfam" id="PF06574">
    <property type="entry name" value="FAD_syn"/>
    <property type="match status" value="1"/>
</dbReference>
<comment type="catalytic activity">
    <reaction evidence="13 15">
        <text>riboflavin + ATP = FMN + ADP + H(+)</text>
        <dbReference type="Rhea" id="RHEA:14357"/>
        <dbReference type="ChEBI" id="CHEBI:15378"/>
        <dbReference type="ChEBI" id="CHEBI:30616"/>
        <dbReference type="ChEBI" id="CHEBI:57986"/>
        <dbReference type="ChEBI" id="CHEBI:58210"/>
        <dbReference type="ChEBI" id="CHEBI:456216"/>
        <dbReference type="EC" id="2.7.1.26"/>
    </reaction>
</comment>
<evidence type="ECO:0000256" key="1">
    <source>
        <dbReference type="ARBA" id="ARBA00002121"/>
    </source>
</evidence>
<evidence type="ECO:0000256" key="4">
    <source>
        <dbReference type="ARBA" id="ARBA00022630"/>
    </source>
</evidence>
<dbReference type="RefSeq" id="WP_304272637.1">
    <property type="nucleotide sequence ID" value="NZ_QFQZ01000001.1"/>
</dbReference>
<dbReference type="GO" id="GO:0009231">
    <property type="term" value="P:riboflavin biosynthetic process"/>
    <property type="evidence" value="ECO:0007669"/>
    <property type="project" value="InterPro"/>
</dbReference>
<dbReference type="Proteomes" id="UP000249393">
    <property type="component" value="Unassembled WGS sequence"/>
</dbReference>
<organism evidence="17 18">
    <name type="scientific">Caulobacter segnis</name>
    <dbReference type="NCBI Taxonomy" id="88688"/>
    <lineage>
        <taxon>Bacteria</taxon>
        <taxon>Pseudomonadati</taxon>
        <taxon>Pseudomonadota</taxon>
        <taxon>Alphaproteobacteria</taxon>
        <taxon>Caulobacterales</taxon>
        <taxon>Caulobacteraceae</taxon>
        <taxon>Caulobacter</taxon>
    </lineage>
</organism>
<evidence type="ECO:0000256" key="6">
    <source>
        <dbReference type="ARBA" id="ARBA00022679"/>
    </source>
</evidence>
<dbReference type="GO" id="GO:0006747">
    <property type="term" value="P:FAD biosynthetic process"/>
    <property type="evidence" value="ECO:0007669"/>
    <property type="project" value="UniProtKB-UniRule"/>
</dbReference>
<keyword evidence="6 15" id="KW-0808">Transferase</keyword>
<protein>
    <recommendedName>
        <fullName evidence="15">Riboflavin biosynthesis protein</fullName>
    </recommendedName>
    <domain>
        <recommendedName>
            <fullName evidence="15">Riboflavin kinase</fullName>
            <ecNumber evidence="15">2.7.1.26</ecNumber>
        </recommendedName>
        <alternativeName>
            <fullName evidence="15">Flavokinase</fullName>
        </alternativeName>
    </domain>
    <domain>
        <recommendedName>
            <fullName evidence="15">FMN adenylyltransferase</fullName>
            <ecNumber evidence="15">2.7.7.2</ecNumber>
        </recommendedName>
        <alternativeName>
            <fullName evidence="15">FAD pyrophosphorylase</fullName>
        </alternativeName>
        <alternativeName>
            <fullName evidence="15">FAD synthase</fullName>
        </alternativeName>
    </domain>
</protein>
<keyword evidence="10 15" id="KW-0274">FAD</keyword>
<comment type="similarity">
    <text evidence="15">Belongs to the ribF family.</text>
</comment>
<dbReference type="InterPro" id="IPR002606">
    <property type="entry name" value="Riboflavin_kinase_bac"/>
</dbReference>
<evidence type="ECO:0000256" key="3">
    <source>
        <dbReference type="ARBA" id="ARBA00005201"/>
    </source>
</evidence>
<evidence type="ECO:0000256" key="8">
    <source>
        <dbReference type="ARBA" id="ARBA00022741"/>
    </source>
</evidence>
<evidence type="ECO:0000256" key="13">
    <source>
        <dbReference type="ARBA" id="ARBA00047880"/>
    </source>
</evidence>
<evidence type="ECO:0000256" key="12">
    <source>
        <dbReference type="ARBA" id="ARBA00023268"/>
    </source>
</evidence>
<evidence type="ECO:0000256" key="14">
    <source>
        <dbReference type="ARBA" id="ARBA00049494"/>
    </source>
</evidence>
<evidence type="ECO:0000313" key="17">
    <source>
        <dbReference type="EMBL" id="PZR37370.1"/>
    </source>
</evidence>
<dbReference type="GO" id="GO:0003919">
    <property type="term" value="F:FMN adenylyltransferase activity"/>
    <property type="evidence" value="ECO:0007669"/>
    <property type="project" value="UniProtKB-UniRule"/>
</dbReference>
<evidence type="ECO:0000256" key="11">
    <source>
        <dbReference type="ARBA" id="ARBA00022840"/>
    </source>
</evidence>
<reference evidence="17 18" key="1">
    <citation type="submission" date="2017-08" db="EMBL/GenBank/DDBJ databases">
        <title>Infants hospitalized years apart are colonized by the same room-sourced microbial strains.</title>
        <authorList>
            <person name="Brooks B."/>
            <person name="Olm M.R."/>
            <person name="Firek B.A."/>
            <person name="Baker R."/>
            <person name="Thomas B.C."/>
            <person name="Morowitz M.J."/>
            <person name="Banfield J.F."/>
        </authorList>
    </citation>
    <scope>NUCLEOTIDE SEQUENCE [LARGE SCALE GENOMIC DNA]</scope>
    <source>
        <strain evidence="17">S2_003_000_R2_4</strain>
    </source>
</reference>
<keyword evidence="4 15" id="KW-0285">Flavoprotein</keyword>
<dbReference type="UniPathway" id="UPA00276">
    <property type="reaction ID" value="UER00406"/>
</dbReference>
<dbReference type="SUPFAM" id="SSF52374">
    <property type="entry name" value="Nucleotidylyl transferase"/>
    <property type="match status" value="1"/>
</dbReference>
<dbReference type="InterPro" id="IPR015864">
    <property type="entry name" value="FAD_synthase"/>
</dbReference>
<keyword evidence="8 15" id="KW-0547">Nucleotide-binding</keyword>
<dbReference type="InterPro" id="IPR023468">
    <property type="entry name" value="Riboflavin_kinase"/>
</dbReference>
<dbReference type="InterPro" id="IPR014729">
    <property type="entry name" value="Rossmann-like_a/b/a_fold"/>
</dbReference>
<comment type="caution">
    <text evidence="17">The sequence shown here is derived from an EMBL/GenBank/DDBJ whole genome shotgun (WGS) entry which is preliminary data.</text>
</comment>
<evidence type="ECO:0000256" key="7">
    <source>
        <dbReference type="ARBA" id="ARBA00022695"/>
    </source>
</evidence>
<evidence type="ECO:0000256" key="5">
    <source>
        <dbReference type="ARBA" id="ARBA00022643"/>
    </source>
</evidence>
<dbReference type="Gene3D" id="2.40.30.30">
    <property type="entry name" value="Riboflavin kinase-like"/>
    <property type="match status" value="1"/>
</dbReference>
<sequence length="318" mass="34605">MPLKTIQAWKNLPPEARGASVALGNFDGVHRGHQQVIAQAAKAALADKAPLGVVSFDPHPRRLFRPTEPAFKLMTHGQQARALAGLGVDVFYLLPFDFEMASYGDREFVEKVLVEGLGVKHVAVGFDISFGRGRSGSAALMKAYGEEYGFTVSVAEPVGDASKAGDGDEKFSSTAVREALRAGRPEQAAAILGRPFAIEGVVRRGQQLGRQLGFPTANVEVEDYVVPKLGVYATRTRLPDGREVPGVANLGNNPTTGVVETRLETWLFDFDEDLYGQIIETDLVAFLRPELKFDSLELMIEQIHRDEQDARAIVAPAF</sequence>
<name>A0A2W5VC85_9CAUL</name>
<dbReference type="GO" id="GO:0008531">
    <property type="term" value="F:riboflavin kinase activity"/>
    <property type="evidence" value="ECO:0007669"/>
    <property type="project" value="UniProtKB-UniRule"/>
</dbReference>
<keyword evidence="7 15" id="KW-0548">Nucleotidyltransferase</keyword>
<dbReference type="SUPFAM" id="SSF82114">
    <property type="entry name" value="Riboflavin kinase-like"/>
    <property type="match status" value="1"/>
</dbReference>
<evidence type="ECO:0000313" key="18">
    <source>
        <dbReference type="Proteomes" id="UP000249393"/>
    </source>
</evidence>
<dbReference type="GO" id="GO:0005524">
    <property type="term" value="F:ATP binding"/>
    <property type="evidence" value="ECO:0007669"/>
    <property type="project" value="UniProtKB-UniRule"/>
</dbReference>
<dbReference type="EC" id="2.7.7.2" evidence="15"/>
<dbReference type="PANTHER" id="PTHR22749">
    <property type="entry name" value="RIBOFLAVIN KINASE/FMN ADENYLYLTRANSFERASE"/>
    <property type="match status" value="1"/>
</dbReference>
<comment type="pathway">
    <text evidence="2 15">Cofactor biosynthesis; FAD biosynthesis; FAD from FMN: step 1/1.</text>
</comment>
<evidence type="ECO:0000256" key="9">
    <source>
        <dbReference type="ARBA" id="ARBA00022777"/>
    </source>
</evidence>
<dbReference type="EMBL" id="QFQZ01000001">
    <property type="protein sequence ID" value="PZR37370.1"/>
    <property type="molecule type" value="Genomic_DNA"/>
</dbReference>
<dbReference type="InterPro" id="IPR015865">
    <property type="entry name" value="Riboflavin_kinase_bac/euk"/>
</dbReference>
<evidence type="ECO:0000256" key="2">
    <source>
        <dbReference type="ARBA" id="ARBA00004726"/>
    </source>
</evidence>
<dbReference type="EC" id="2.7.1.26" evidence="15"/>
<feature type="domain" description="Riboflavin kinase" evidence="16">
    <location>
        <begin position="191"/>
        <end position="315"/>
    </location>
</feature>
<dbReference type="InterPro" id="IPR023465">
    <property type="entry name" value="Riboflavin_kinase_dom_sf"/>
</dbReference>
<dbReference type="NCBIfam" id="TIGR00083">
    <property type="entry name" value="ribF"/>
    <property type="match status" value="1"/>
</dbReference>
<dbReference type="PIRSF" id="PIRSF004491">
    <property type="entry name" value="FAD_Synth"/>
    <property type="match status" value="1"/>
</dbReference>
<keyword evidence="11 15" id="KW-0067">ATP-binding</keyword>
<gene>
    <name evidence="17" type="ORF">DI526_00280</name>
</gene>
<accession>A0A2W5VC85</accession>
<dbReference type="GO" id="GO:0009398">
    <property type="term" value="P:FMN biosynthetic process"/>
    <property type="evidence" value="ECO:0007669"/>
    <property type="project" value="UniProtKB-UniRule"/>
</dbReference>
<evidence type="ECO:0000256" key="15">
    <source>
        <dbReference type="PIRNR" id="PIRNR004491"/>
    </source>
</evidence>
<dbReference type="Pfam" id="PF01687">
    <property type="entry name" value="Flavokinase"/>
    <property type="match status" value="1"/>
</dbReference>
<evidence type="ECO:0000259" key="16">
    <source>
        <dbReference type="SMART" id="SM00904"/>
    </source>
</evidence>
<keyword evidence="12" id="KW-0511">Multifunctional enzyme</keyword>
<dbReference type="PANTHER" id="PTHR22749:SF6">
    <property type="entry name" value="RIBOFLAVIN KINASE"/>
    <property type="match status" value="1"/>
</dbReference>
<dbReference type="FunFam" id="3.40.50.620:FF:000021">
    <property type="entry name" value="Riboflavin biosynthesis protein"/>
    <property type="match status" value="1"/>
</dbReference>
<dbReference type="UniPathway" id="UPA00277">
    <property type="reaction ID" value="UER00407"/>
</dbReference>
<dbReference type="Gene3D" id="3.40.50.620">
    <property type="entry name" value="HUPs"/>
    <property type="match status" value="1"/>
</dbReference>
<keyword evidence="9 15" id="KW-0418">Kinase</keyword>
<comment type="pathway">
    <text evidence="3 15">Cofactor biosynthesis; FMN biosynthesis; FMN from riboflavin (ATP route): step 1/1.</text>
</comment>
<comment type="catalytic activity">
    <reaction evidence="14 15">
        <text>FMN + ATP + H(+) = FAD + diphosphate</text>
        <dbReference type="Rhea" id="RHEA:17237"/>
        <dbReference type="ChEBI" id="CHEBI:15378"/>
        <dbReference type="ChEBI" id="CHEBI:30616"/>
        <dbReference type="ChEBI" id="CHEBI:33019"/>
        <dbReference type="ChEBI" id="CHEBI:57692"/>
        <dbReference type="ChEBI" id="CHEBI:58210"/>
        <dbReference type="EC" id="2.7.7.2"/>
    </reaction>
</comment>
<dbReference type="CDD" id="cd02064">
    <property type="entry name" value="FAD_synthetase_N"/>
    <property type="match status" value="1"/>
</dbReference>
<keyword evidence="5 15" id="KW-0288">FMN</keyword>
<dbReference type="AlphaFoldDB" id="A0A2W5VC85"/>
<dbReference type="SMART" id="SM00904">
    <property type="entry name" value="Flavokinase"/>
    <property type="match status" value="1"/>
</dbReference>
<proteinExistence type="inferred from homology"/>